<keyword evidence="1" id="KW-0521">NADP</keyword>
<dbReference type="SMART" id="SM00829">
    <property type="entry name" value="PKS_ER"/>
    <property type="match status" value="1"/>
</dbReference>
<dbReference type="Gene3D" id="3.90.180.10">
    <property type="entry name" value="Medium-chain alcohol dehydrogenases, catalytic domain"/>
    <property type="match status" value="1"/>
</dbReference>
<evidence type="ECO:0000259" key="3">
    <source>
        <dbReference type="SMART" id="SM00829"/>
    </source>
</evidence>
<dbReference type="InterPro" id="IPR020843">
    <property type="entry name" value="ER"/>
</dbReference>
<dbReference type="GO" id="GO:0005829">
    <property type="term" value="C:cytosol"/>
    <property type="evidence" value="ECO:0007669"/>
    <property type="project" value="TreeGrafter"/>
</dbReference>
<dbReference type="CDD" id="cd05286">
    <property type="entry name" value="QOR2"/>
    <property type="match status" value="1"/>
</dbReference>
<accession>A0A4R4ZGH6</accession>
<dbReference type="AlphaFoldDB" id="A0A4R4ZGH6"/>
<comment type="caution">
    <text evidence="4">The sequence shown here is derived from an EMBL/GenBank/DDBJ whole genome shotgun (WGS) entry which is preliminary data.</text>
</comment>
<keyword evidence="5" id="KW-1185">Reference proteome</keyword>
<sequence>MRVVEVGRHGGPEEMRVVERPSVPVGPDEVRVQVAAIGVNYLDVQERTGAYPRAVPYVPGDEGSGVIVEIGASVRRWQPGERVCWQGIRGSYASEQVIPADRLIAVPEAVSLETAAALPTQGLTAHYLVNDSYDVQPGDLVVVLAGAGGVGLLLTQLAKLRGAHVISAVSTDAKAELSRAAGADRVITYAEIAREQADVVYDSVGATTFEDSLSCLRRRGTLVLYGQSSGPVPPFDLRRLGPAGSLTITRPTLRDFVTTAAELRQRAADLFAYVQAGDLVIQNSAAYPLADVARAHADLEARRTTGKVLLIP</sequence>
<name>A0A4R4ZGH6_9ACTN</name>
<proteinExistence type="predicted"/>
<dbReference type="Gene3D" id="3.40.50.720">
    <property type="entry name" value="NAD(P)-binding Rossmann-like Domain"/>
    <property type="match status" value="1"/>
</dbReference>
<dbReference type="Pfam" id="PF00107">
    <property type="entry name" value="ADH_zinc_N"/>
    <property type="match status" value="1"/>
</dbReference>
<dbReference type="Pfam" id="PF08240">
    <property type="entry name" value="ADH_N"/>
    <property type="match status" value="1"/>
</dbReference>
<protein>
    <submittedName>
        <fullName evidence="4">Quinone oxidoreductase</fullName>
    </submittedName>
</protein>
<evidence type="ECO:0000256" key="1">
    <source>
        <dbReference type="ARBA" id="ARBA00022857"/>
    </source>
</evidence>
<dbReference type="InterPro" id="IPR047618">
    <property type="entry name" value="QOR-like"/>
</dbReference>
<keyword evidence="2" id="KW-0560">Oxidoreductase</keyword>
<gene>
    <name evidence="4" type="ORF">E1263_22370</name>
</gene>
<dbReference type="GO" id="GO:0035925">
    <property type="term" value="F:mRNA 3'-UTR AU-rich region binding"/>
    <property type="evidence" value="ECO:0007669"/>
    <property type="project" value="TreeGrafter"/>
</dbReference>
<reference evidence="4 5" key="1">
    <citation type="submission" date="2019-03" db="EMBL/GenBank/DDBJ databases">
        <title>Draft genome sequences of novel Actinobacteria.</title>
        <authorList>
            <person name="Sahin N."/>
            <person name="Ay H."/>
            <person name="Saygin H."/>
        </authorList>
    </citation>
    <scope>NUCLEOTIDE SEQUENCE [LARGE SCALE GENOMIC DNA]</scope>
    <source>
        <strain evidence="4 5">JCM 13523</strain>
    </source>
</reference>
<dbReference type="EMBL" id="SMKX01000067">
    <property type="protein sequence ID" value="TDD57711.1"/>
    <property type="molecule type" value="Genomic_DNA"/>
</dbReference>
<feature type="domain" description="Enoyl reductase (ER)" evidence="3">
    <location>
        <begin position="10"/>
        <end position="310"/>
    </location>
</feature>
<dbReference type="SUPFAM" id="SSF50129">
    <property type="entry name" value="GroES-like"/>
    <property type="match status" value="1"/>
</dbReference>
<evidence type="ECO:0000313" key="4">
    <source>
        <dbReference type="EMBL" id="TDD57711.1"/>
    </source>
</evidence>
<dbReference type="Proteomes" id="UP000295124">
    <property type="component" value="Unassembled WGS sequence"/>
</dbReference>
<evidence type="ECO:0000256" key="2">
    <source>
        <dbReference type="ARBA" id="ARBA00023002"/>
    </source>
</evidence>
<dbReference type="InterPro" id="IPR013154">
    <property type="entry name" value="ADH-like_N"/>
</dbReference>
<dbReference type="InterPro" id="IPR036291">
    <property type="entry name" value="NAD(P)-bd_dom_sf"/>
</dbReference>
<dbReference type="SUPFAM" id="SSF51735">
    <property type="entry name" value="NAD(P)-binding Rossmann-fold domains"/>
    <property type="match status" value="1"/>
</dbReference>
<dbReference type="InterPro" id="IPR011032">
    <property type="entry name" value="GroES-like_sf"/>
</dbReference>
<organism evidence="4 5">
    <name type="scientific">Kribbella antibiotica</name>
    <dbReference type="NCBI Taxonomy" id="190195"/>
    <lineage>
        <taxon>Bacteria</taxon>
        <taxon>Bacillati</taxon>
        <taxon>Actinomycetota</taxon>
        <taxon>Actinomycetes</taxon>
        <taxon>Propionibacteriales</taxon>
        <taxon>Kribbellaceae</taxon>
        <taxon>Kribbella</taxon>
    </lineage>
</organism>
<evidence type="ECO:0000313" key="5">
    <source>
        <dbReference type="Proteomes" id="UP000295124"/>
    </source>
</evidence>
<dbReference type="PANTHER" id="PTHR48106">
    <property type="entry name" value="QUINONE OXIDOREDUCTASE PIG3-RELATED"/>
    <property type="match status" value="1"/>
</dbReference>
<dbReference type="PANTHER" id="PTHR48106:SF13">
    <property type="entry name" value="QUINONE OXIDOREDUCTASE-RELATED"/>
    <property type="match status" value="1"/>
</dbReference>
<dbReference type="InterPro" id="IPR013149">
    <property type="entry name" value="ADH-like_C"/>
</dbReference>
<dbReference type="OrthoDB" id="9792162at2"/>
<dbReference type="GO" id="GO:0070402">
    <property type="term" value="F:NADPH binding"/>
    <property type="evidence" value="ECO:0007669"/>
    <property type="project" value="TreeGrafter"/>
</dbReference>
<dbReference type="GO" id="GO:0003960">
    <property type="term" value="F:quinone reductase (NADPH) activity"/>
    <property type="evidence" value="ECO:0007669"/>
    <property type="project" value="InterPro"/>
</dbReference>